<feature type="region of interest" description="Disordered" evidence="1">
    <location>
        <begin position="90"/>
        <end position="127"/>
    </location>
</feature>
<dbReference type="GO" id="GO:0009306">
    <property type="term" value="P:protein secretion"/>
    <property type="evidence" value="ECO:0007669"/>
    <property type="project" value="InterPro"/>
</dbReference>
<feature type="compositionally biased region" description="Low complexity" evidence="1">
    <location>
        <begin position="104"/>
        <end position="118"/>
    </location>
</feature>
<feature type="compositionally biased region" description="Basic and acidic residues" evidence="1">
    <location>
        <begin position="206"/>
        <end position="215"/>
    </location>
</feature>
<name>A0A6S6P8Z7_9MYCO</name>
<gene>
    <name evidence="2" type="ORF">NIIDNTM18_38700</name>
</gene>
<reference evidence="2 3" key="1">
    <citation type="submission" date="2020-07" db="EMBL/GenBank/DDBJ databases">
        <title>Complete genome sequence of Mycolicibacterium litorale like strain isolated from cardiac implantable electronic device infection.</title>
        <authorList>
            <person name="Fukano H."/>
            <person name="Miyama H."/>
            <person name="Hoshino Y."/>
        </authorList>
    </citation>
    <scope>NUCLEOTIDE SEQUENCE [LARGE SCALE GENOMIC DNA]</scope>
    <source>
        <strain evidence="2 3">NIIDNTM18</strain>
    </source>
</reference>
<evidence type="ECO:0008006" key="4">
    <source>
        <dbReference type="Google" id="ProtNLM"/>
    </source>
</evidence>
<dbReference type="AlphaFoldDB" id="A0A6S6P8Z7"/>
<sequence>MTGGPLFVQTDGLRQFSQKHAEIAAGVSQLLSGAPTVAGVETSHGQIAFAVQNALSNLLGARQGTLQTTARSGDKIAELLQKAASAYDKGDERSAGKLKSTMEGASPAAGASAASGASGASGGSGASGATGAIGQVLGQLGQMGQQGSGAVQGLTQGLQQVPQQVMQGVQQIVEAATSAAEGSAAEGGAGEAESGAGPGIVPDGRPGADSERAPERVNPGIVPPATPTRTQQV</sequence>
<proteinExistence type="predicted"/>
<organism evidence="2 3">
    <name type="scientific">Mycolicibacterium litorale</name>
    <dbReference type="NCBI Taxonomy" id="758802"/>
    <lineage>
        <taxon>Bacteria</taxon>
        <taxon>Bacillati</taxon>
        <taxon>Actinomycetota</taxon>
        <taxon>Actinomycetes</taxon>
        <taxon>Mycobacteriales</taxon>
        <taxon>Mycobacteriaceae</taxon>
        <taxon>Mycolicibacterium</taxon>
    </lineage>
</organism>
<dbReference type="InterPro" id="IPR022536">
    <property type="entry name" value="EspC"/>
</dbReference>
<feature type="region of interest" description="Disordered" evidence="1">
    <location>
        <begin position="180"/>
        <end position="233"/>
    </location>
</feature>
<protein>
    <recommendedName>
        <fullName evidence="4">Excreted virulence factor EspC (Type VII ESX diderm)</fullName>
    </recommendedName>
</protein>
<dbReference type="EMBL" id="AP023287">
    <property type="protein sequence ID" value="BCI54592.1"/>
    <property type="molecule type" value="Genomic_DNA"/>
</dbReference>
<dbReference type="Pfam" id="PF10824">
    <property type="entry name" value="T7SS_ESX_EspC"/>
    <property type="match status" value="1"/>
</dbReference>
<dbReference type="RefSeq" id="WP_185292488.1">
    <property type="nucleotide sequence ID" value="NZ_AP023287.1"/>
</dbReference>
<accession>A0A6S6P8Z7</accession>
<evidence type="ECO:0000256" key="1">
    <source>
        <dbReference type="SAM" id="MobiDB-lite"/>
    </source>
</evidence>
<evidence type="ECO:0000313" key="2">
    <source>
        <dbReference type="EMBL" id="BCI54592.1"/>
    </source>
</evidence>
<dbReference type="Proteomes" id="UP000515734">
    <property type="component" value="Chromosome"/>
</dbReference>
<evidence type="ECO:0000313" key="3">
    <source>
        <dbReference type="Proteomes" id="UP000515734"/>
    </source>
</evidence>